<accession>A0ABN4CF63</accession>
<dbReference type="InterPro" id="IPR036390">
    <property type="entry name" value="WH_DNA-bd_sf"/>
</dbReference>
<sequence length="223" mass="24730">MALGKLGGQTRVSDRAFEALYMAIMQGDLEAGRRLQVRELAESLGTSMMPVREALNRLEEFGLVETSPYRGAVVKTFTQDELLEIYSVRTVLESEAVKAGIAHVDEQCVEALNVQLQHIRTALEAKDSAGFLDAEEALLSCVFELSGNSTLMGFIRTLWARSRYYKMVGVKDIFEKDNVALLVDEATQFVAGATAKDEQMTLDALLVSLQRAEDGIQAEFRRN</sequence>
<evidence type="ECO:0000256" key="1">
    <source>
        <dbReference type="ARBA" id="ARBA00023015"/>
    </source>
</evidence>
<dbReference type="PROSITE" id="PS50949">
    <property type="entry name" value="HTH_GNTR"/>
    <property type="match status" value="1"/>
</dbReference>
<keyword evidence="6" id="KW-1185">Reference proteome</keyword>
<evidence type="ECO:0000256" key="3">
    <source>
        <dbReference type="ARBA" id="ARBA00023163"/>
    </source>
</evidence>
<dbReference type="PANTHER" id="PTHR43537:SF45">
    <property type="entry name" value="GNTR FAMILY REGULATORY PROTEIN"/>
    <property type="match status" value="1"/>
</dbReference>
<protein>
    <submittedName>
        <fullName evidence="5">GntR family transcriptional regulator</fullName>
    </submittedName>
</protein>
<dbReference type="Pfam" id="PF00392">
    <property type="entry name" value="GntR"/>
    <property type="match status" value="1"/>
</dbReference>
<organism evidence="5 6">
    <name type="scientific">Corynebacterium casei LMG S-19264</name>
    <dbReference type="NCBI Taxonomy" id="1285583"/>
    <lineage>
        <taxon>Bacteria</taxon>
        <taxon>Bacillati</taxon>
        <taxon>Actinomycetota</taxon>
        <taxon>Actinomycetes</taxon>
        <taxon>Mycobacteriales</taxon>
        <taxon>Corynebacteriaceae</taxon>
        <taxon>Corynebacterium</taxon>
    </lineage>
</organism>
<dbReference type="SUPFAM" id="SSF48008">
    <property type="entry name" value="GntR ligand-binding domain-like"/>
    <property type="match status" value="1"/>
</dbReference>
<dbReference type="Pfam" id="PF07729">
    <property type="entry name" value="FCD"/>
    <property type="match status" value="1"/>
</dbReference>
<dbReference type="Proteomes" id="UP000019226">
    <property type="component" value="Chromosome"/>
</dbReference>
<dbReference type="InterPro" id="IPR011711">
    <property type="entry name" value="GntR_C"/>
</dbReference>
<keyword evidence="3" id="KW-0804">Transcription</keyword>
<reference evidence="6" key="1">
    <citation type="submission" date="2013-02" db="EMBL/GenBank/DDBJ databases">
        <title>The complete genome sequence of Corynebacterium casei LMG S-19264 (=DSM 44701).</title>
        <authorList>
            <person name="Ruckert C."/>
            <person name="Albersmeier A."/>
            <person name="Kalinowski J."/>
        </authorList>
    </citation>
    <scope>NUCLEOTIDE SEQUENCE [LARGE SCALE GENOMIC DNA]</scope>
    <source>
        <strain evidence="6">LMG S-19264</strain>
    </source>
</reference>
<dbReference type="GeneID" id="82877914"/>
<name>A0ABN4CF63_9CORY</name>
<proteinExistence type="predicted"/>
<keyword evidence="2" id="KW-0238">DNA-binding</keyword>
<dbReference type="RefSeq" id="WP_025387747.1">
    <property type="nucleotide sequence ID" value="NZ_CP004350.1"/>
</dbReference>
<dbReference type="InterPro" id="IPR000524">
    <property type="entry name" value="Tscrpt_reg_HTH_GntR"/>
</dbReference>
<dbReference type="InterPro" id="IPR000485">
    <property type="entry name" value="AsnC-type_HTH_dom"/>
</dbReference>
<dbReference type="SUPFAM" id="SSF46785">
    <property type="entry name" value="Winged helix' DNA-binding domain"/>
    <property type="match status" value="1"/>
</dbReference>
<dbReference type="SMART" id="SM00345">
    <property type="entry name" value="HTH_GNTR"/>
    <property type="match status" value="1"/>
</dbReference>
<dbReference type="InterPro" id="IPR008920">
    <property type="entry name" value="TF_FadR/GntR_C"/>
</dbReference>
<dbReference type="PANTHER" id="PTHR43537">
    <property type="entry name" value="TRANSCRIPTIONAL REGULATOR, GNTR FAMILY"/>
    <property type="match status" value="1"/>
</dbReference>
<feature type="domain" description="HTH gntR-type" evidence="4">
    <location>
        <begin position="10"/>
        <end position="77"/>
    </location>
</feature>
<dbReference type="Gene3D" id="1.20.120.530">
    <property type="entry name" value="GntR ligand-binding domain-like"/>
    <property type="match status" value="1"/>
</dbReference>
<keyword evidence="1" id="KW-0805">Transcription regulation</keyword>
<evidence type="ECO:0000313" key="5">
    <source>
        <dbReference type="EMBL" id="AHI20343.1"/>
    </source>
</evidence>
<evidence type="ECO:0000259" key="4">
    <source>
        <dbReference type="PROSITE" id="PS50949"/>
    </source>
</evidence>
<dbReference type="PRINTS" id="PR00033">
    <property type="entry name" value="HTHASNC"/>
</dbReference>
<dbReference type="InterPro" id="IPR036388">
    <property type="entry name" value="WH-like_DNA-bd_sf"/>
</dbReference>
<evidence type="ECO:0000256" key="2">
    <source>
        <dbReference type="ARBA" id="ARBA00023125"/>
    </source>
</evidence>
<dbReference type="Gene3D" id="1.10.10.10">
    <property type="entry name" value="Winged helix-like DNA-binding domain superfamily/Winged helix DNA-binding domain"/>
    <property type="match status" value="1"/>
</dbReference>
<gene>
    <name evidence="5" type="ORF">CCASEI_08900</name>
</gene>
<evidence type="ECO:0000313" key="6">
    <source>
        <dbReference type="Proteomes" id="UP000019226"/>
    </source>
</evidence>
<dbReference type="EMBL" id="CP004350">
    <property type="protein sequence ID" value="AHI20343.1"/>
    <property type="molecule type" value="Genomic_DNA"/>
</dbReference>
<dbReference type="CDD" id="cd07377">
    <property type="entry name" value="WHTH_GntR"/>
    <property type="match status" value="1"/>
</dbReference>